<evidence type="ECO:0000313" key="2">
    <source>
        <dbReference type="Proteomes" id="UP000016064"/>
    </source>
</evidence>
<protein>
    <submittedName>
        <fullName evidence="1">Uncharacterized protein</fullName>
    </submittedName>
</protein>
<organism evidence="1 2">
    <name type="scientific">Chlamydia ibidis 10-1398/6</name>
    <dbReference type="NCBI Taxonomy" id="1046581"/>
    <lineage>
        <taxon>Bacteria</taxon>
        <taxon>Pseudomonadati</taxon>
        <taxon>Chlamydiota</taxon>
        <taxon>Chlamydiia</taxon>
        <taxon>Chlamydiales</taxon>
        <taxon>Chlamydiaceae</taxon>
        <taxon>Chlamydia/Chlamydophila group</taxon>
        <taxon>Chlamydia</taxon>
    </lineage>
</organism>
<keyword evidence="2" id="KW-1185">Reference proteome</keyword>
<dbReference type="EMBL" id="APJW01000001">
    <property type="protein sequence ID" value="EQM62973.1"/>
    <property type="molecule type" value="Genomic_DNA"/>
</dbReference>
<sequence length="48" mass="5870">MQTDLEKKAYFTAFNHRNWNKKILTKIYKSIKNNLSIFKCFSRFLILL</sequence>
<proteinExistence type="predicted"/>
<accession>A0ABP2XEY2</accession>
<gene>
    <name evidence="1" type="ORF">H359_0269</name>
</gene>
<dbReference type="Proteomes" id="UP000016064">
    <property type="component" value="Unassembled WGS sequence"/>
</dbReference>
<reference evidence="1 2" key="1">
    <citation type="submission" date="2013-07" db="EMBL/GenBank/DDBJ databases">
        <title>Isolation of a new Chlamydia species from the feral Sacred Ibis (Threskiornis aethiopicus): Chlamydia ibidis.</title>
        <authorList>
            <person name="Vorimore F."/>
            <person name="Hsia R.-C."/>
            <person name="Huot-Creasy H."/>
            <person name="Bastian S."/>
            <person name="Deruyter L."/>
            <person name="Passet A."/>
            <person name="Sachse K."/>
            <person name="Bavoil P."/>
            <person name="Myers G."/>
            <person name="Laroucau K."/>
        </authorList>
    </citation>
    <scope>NUCLEOTIDE SEQUENCE [LARGE SCALE GENOMIC DNA]</scope>
    <source>
        <strain evidence="1 2">10-1398/6</strain>
    </source>
</reference>
<name>A0ABP2XEY2_9CHLA</name>
<comment type="caution">
    <text evidence="1">The sequence shown here is derived from an EMBL/GenBank/DDBJ whole genome shotgun (WGS) entry which is preliminary data.</text>
</comment>
<evidence type="ECO:0000313" key="1">
    <source>
        <dbReference type="EMBL" id="EQM62973.1"/>
    </source>
</evidence>